<dbReference type="Pfam" id="PF00213">
    <property type="entry name" value="OSCP"/>
    <property type="match status" value="1"/>
</dbReference>
<accession>T2MG59</accession>
<evidence type="ECO:0000256" key="2">
    <source>
        <dbReference type="ARBA" id="ARBA00007046"/>
    </source>
</evidence>
<dbReference type="PANTHER" id="PTHR11910">
    <property type="entry name" value="ATP SYNTHASE DELTA CHAIN"/>
    <property type="match status" value="1"/>
</dbReference>
<proteinExistence type="evidence at transcript level"/>
<dbReference type="OrthoDB" id="1262810at2759"/>
<evidence type="ECO:0000256" key="3">
    <source>
        <dbReference type="ARBA" id="ARBA00022448"/>
    </source>
</evidence>
<organism evidence="9">
    <name type="scientific">Hydra vulgaris</name>
    <name type="common">Hydra</name>
    <name type="synonym">Hydra attenuata</name>
    <dbReference type="NCBI Taxonomy" id="6087"/>
    <lineage>
        <taxon>Eukaryota</taxon>
        <taxon>Metazoa</taxon>
        <taxon>Cnidaria</taxon>
        <taxon>Hydrozoa</taxon>
        <taxon>Hydroidolina</taxon>
        <taxon>Anthoathecata</taxon>
        <taxon>Aplanulata</taxon>
        <taxon>Hydridae</taxon>
        <taxon>Hydra</taxon>
    </lineage>
</organism>
<dbReference type="PRINTS" id="PR00125">
    <property type="entry name" value="ATPASEDELTA"/>
</dbReference>
<dbReference type="GO" id="GO:0016020">
    <property type="term" value="C:membrane"/>
    <property type="evidence" value="ECO:0007669"/>
    <property type="project" value="UniProtKB-SubCell"/>
</dbReference>
<keyword evidence="4" id="KW-0375">Hydrogen ion transport</keyword>
<sequence>AGDKNYQTKFISDLTGITPRINMALSTVRAANMRNLNFIRSFSTTYARLEKAPIQVFGVEGRYAHALFGAASQKSSLDKVEAELLKLRDMFKKETKLTEYCKDPSINKYEKQDVIVQVMTSKKYSDIIVNFMGLLAENSRLKRLDGVINAYTKIMRARRGEVDCKIVTAKVFFFFPLDAATMKTLSETLKKFIKPTETLKIESLSDPSIIGGMVINLGDYFIDMSTATKVKKLSRALKGIE</sequence>
<dbReference type="GO" id="GO:0046933">
    <property type="term" value="F:proton-transporting ATP synthase activity, rotational mechanism"/>
    <property type="evidence" value="ECO:0007669"/>
    <property type="project" value="InterPro"/>
</dbReference>
<evidence type="ECO:0000256" key="4">
    <source>
        <dbReference type="ARBA" id="ARBA00022781"/>
    </source>
</evidence>
<keyword evidence="3" id="KW-0813">Transport</keyword>
<comment type="similarity">
    <text evidence="2">Belongs to the ATPase delta chain family.</text>
</comment>
<dbReference type="SUPFAM" id="SSF47928">
    <property type="entry name" value="N-terminal domain of the delta subunit of the F1F0-ATP synthase"/>
    <property type="match status" value="1"/>
</dbReference>
<evidence type="ECO:0000256" key="7">
    <source>
        <dbReference type="ARBA" id="ARBA00023310"/>
    </source>
</evidence>
<evidence type="ECO:0000256" key="5">
    <source>
        <dbReference type="ARBA" id="ARBA00023065"/>
    </source>
</evidence>
<keyword evidence="6" id="KW-0472">Membrane</keyword>
<evidence type="ECO:0000256" key="8">
    <source>
        <dbReference type="ARBA" id="ARBA00033369"/>
    </source>
</evidence>
<keyword evidence="7" id="KW-0066">ATP synthesis</keyword>
<dbReference type="EMBL" id="HAAD01004678">
    <property type="protein sequence ID" value="CDG70910.1"/>
    <property type="molecule type" value="mRNA"/>
</dbReference>
<dbReference type="InterPro" id="IPR026015">
    <property type="entry name" value="ATP_synth_OSCP/delta_N_sf"/>
</dbReference>
<dbReference type="HAMAP" id="MF_01416">
    <property type="entry name" value="ATP_synth_delta_bact"/>
    <property type="match status" value="1"/>
</dbReference>
<keyword evidence="5" id="KW-0406">Ion transport</keyword>
<name>T2MG59_HYDVU</name>
<dbReference type="NCBIfam" id="TIGR01145">
    <property type="entry name" value="ATP_synt_delta"/>
    <property type="match status" value="1"/>
</dbReference>
<protein>
    <recommendedName>
        <fullName evidence="8">Oligomycin sensitivity conferral protein</fullName>
    </recommendedName>
</protein>
<reference evidence="9" key="1">
    <citation type="journal article" date="2013" name="Genome Biol. Evol.">
        <title>Punctuated emergences of genetic and phenotypic innovations in eumetazoan, bilaterian, euteleostome, and hominidae ancestors.</title>
        <authorList>
            <person name="Wenger Y."/>
            <person name="Galliot B."/>
        </authorList>
    </citation>
    <scope>NUCLEOTIDE SEQUENCE</scope>
    <source>
        <tissue evidence="9">Whole animals</tissue>
    </source>
</reference>
<dbReference type="InterPro" id="IPR000711">
    <property type="entry name" value="ATPase_OSCP/dsu"/>
</dbReference>
<evidence type="ECO:0000313" key="9">
    <source>
        <dbReference type="EMBL" id="CDG70910.1"/>
    </source>
</evidence>
<dbReference type="Gene3D" id="1.10.520.20">
    <property type="entry name" value="N-terminal domain of the delta subunit of the F1F0-ATP synthase"/>
    <property type="match status" value="1"/>
</dbReference>
<evidence type="ECO:0000256" key="6">
    <source>
        <dbReference type="ARBA" id="ARBA00023136"/>
    </source>
</evidence>
<feature type="non-terminal residue" evidence="9">
    <location>
        <position position="1"/>
    </location>
</feature>
<gene>
    <name evidence="9" type="primary">ATP5O</name>
</gene>
<comment type="subcellular location">
    <subcellularLocation>
        <location evidence="1">Membrane</location>
    </subcellularLocation>
</comment>
<dbReference type="AlphaFoldDB" id="T2MG59"/>
<evidence type="ECO:0000256" key="1">
    <source>
        <dbReference type="ARBA" id="ARBA00004370"/>
    </source>
</evidence>